<evidence type="ECO:0000256" key="1">
    <source>
        <dbReference type="SAM" id="SignalP"/>
    </source>
</evidence>
<name>A0A3B0C306_9BACL</name>
<dbReference type="InterPro" id="IPR050490">
    <property type="entry name" value="Bact_solute-bd_prot1"/>
</dbReference>
<dbReference type="PANTHER" id="PTHR43649:SF12">
    <property type="entry name" value="DIACETYLCHITOBIOSE BINDING PROTEIN DASA"/>
    <property type="match status" value="1"/>
</dbReference>
<organism evidence="2 3">
    <name type="scientific">Paenibacillus ginsengarvi</name>
    <dbReference type="NCBI Taxonomy" id="400777"/>
    <lineage>
        <taxon>Bacteria</taxon>
        <taxon>Bacillati</taxon>
        <taxon>Bacillota</taxon>
        <taxon>Bacilli</taxon>
        <taxon>Bacillales</taxon>
        <taxon>Paenibacillaceae</taxon>
        <taxon>Paenibacillus</taxon>
    </lineage>
</organism>
<dbReference type="SUPFAM" id="SSF53850">
    <property type="entry name" value="Periplasmic binding protein-like II"/>
    <property type="match status" value="1"/>
</dbReference>
<dbReference type="Gene3D" id="3.40.190.10">
    <property type="entry name" value="Periplasmic binding protein-like II"/>
    <property type="match status" value="2"/>
</dbReference>
<dbReference type="Pfam" id="PF01547">
    <property type="entry name" value="SBP_bac_1"/>
    <property type="match status" value="1"/>
</dbReference>
<protein>
    <submittedName>
        <fullName evidence="2">Extracellular solute-binding protein</fullName>
    </submittedName>
</protein>
<dbReference type="PROSITE" id="PS51257">
    <property type="entry name" value="PROKAR_LIPOPROTEIN"/>
    <property type="match status" value="1"/>
</dbReference>
<reference evidence="2 3" key="1">
    <citation type="journal article" date="2007" name="Int. J. Syst. Evol. Microbiol.">
        <title>Paenibacillus ginsengarvi sp. nov., isolated from soil from ginseng cultivation.</title>
        <authorList>
            <person name="Yoon M.H."/>
            <person name="Ten L.N."/>
            <person name="Im W.T."/>
        </authorList>
    </citation>
    <scope>NUCLEOTIDE SEQUENCE [LARGE SCALE GENOMIC DNA]</scope>
    <source>
        <strain evidence="2 3">KCTC 13059</strain>
    </source>
</reference>
<dbReference type="EMBL" id="RBAH01000015">
    <property type="protein sequence ID" value="RKN80453.1"/>
    <property type="molecule type" value="Genomic_DNA"/>
</dbReference>
<comment type="caution">
    <text evidence="2">The sequence shown here is derived from an EMBL/GenBank/DDBJ whole genome shotgun (WGS) entry which is preliminary data.</text>
</comment>
<evidence type="ECO:0000313" key="2">
    <source>
        <dbReference type="EMBL" id="RKN80453.1"/>
    </source>
</evidence>
<feature type="signal peptide" evidence="1">
    <location>
        <begin position="1"/>
        <end position="21"/>
    </location>
</feature>
<evidence type="ECO:0000313" key="3">
    <source>
        <dbReference type="Proteomes" id="UP000282311"/>
    </source>
</evidence>
<proteinExistence type="predicted"/>
<dbReference type="AlphaFoldDB" id="A0A3B0C306"/>
<dbReference type="InterPro" id="IPR006059">
    <property type="entry name" value="SBP"/>
</dbReference>
<gene>
    <name evidence="2" type="ORF">D7M11_20125</name>
</gene>
<sequence length="506" mass="57188">MFRLSSLIIKLGVGAALLSLASGCEMKAQPTEPVTLKLMRSDHPAQALRTDSVVLREIETRTGIKLEIEPIPLSSYTDKKRALLTTDHMPDILLINPNELSEFVRSGQFLPISDYMEQMPHFRSVAADHPQIQRLYVDGKLYGFPVTAQHFIQGGRAPMIRTDLLRKLGLAVPESFEELYAVLSKLKMIYPDSVPWTARGLSSFFGAVAFGMGSGFGMYFDPDIRGGSYVYGSNKPAFKPVLEYMNRLYREGLLDPDFDVNTQQIWSDKLSRGQSFFYYDNNTFALNFNETLKRSNPDYKLELIPYFSNDGGTKRGSLYPKGWLTDIYVISSHVKDPTRVIQLFDWLYSPEGAEISNFGKLGETYELVNGEPRFVDSLVQKYKHSADPVRMLLSEIGAGLLAISPHVDDRPSRQLSNPDLFRWSEQLKNDPGAYVIPSLAPAFTKEERERLTEISSKIAPIEQEVLKFIIGAKPLREFEEFAERLTLSGVPEMESIYNNAMARTVK</sequence>
<dbReference type="PANTHER" id="PTHR43649">
    <property type="entry name" value="ARABINOSE-BINDING PROTEIN-RELATED"/>
    <property type="match status" value="1"/>
</dbReference>
<keyword evidence="1" id="KW-0732">Signal</keyword>
<keyword evidence="3" id="KW-1185">Reference proteome</keyword>
<feature type="chain" id="PRO_5038503398" evidence="1">
    <location>
        <begin position="22"/>
        <end position="506"/>
    </location>
</feature>
<accession>A0A3B0C306</accession>
<dbReference type="Proteomes" id="UP000282311">
    <property type="component" value="Unassembled WGS sequence"/>
</dbReference>